<dbReference type="EMBL" id="SZUA01000003">
    <property type="protein sequence ID" value="TKR29249.1"/>
    <property type="molecule type" value="Genomic_DNA"/>
</dbReference>
<accession>A0A4U5JSE3</accession>
<sequence>MKRARLPTIALLLLSFAAAAQSGWKDGKDDPLSDSDAAKSKDVFSATLIITSDQNWLDKWNTPPETIPHFTESREVAEGGELAILAFLANPKVDASGMTDVACDFVVTRPDGSKSTEELDMPCFKVKLSTDPAQVYLSAASLKYVAEPTDLRGTWNVSVTVKDRHRNVALPLRASFVVR</sequence>
<evidence type="ECO:0000313" key="3">
    <source>
        <dbReference type="Proteomes" id="UP000308707"/>
    </source>
</evidence>
<name>A0A4U5JSE3_9GAMM</name>
<keyword evidence="3" id="KW-1185">Reference proteome</keyword>
<feature type="chain" id="PRO_5020663599" evidence="1">
    <location>
        <begin position="21"/>
        <end position="179"/>
    </location>
</feature>
<evidence type="ECO:0000256" key="1">
    <source>
        <dbReference type="SAM" id="SignalP"/>
    </source>
</evidence>
<protein>
    <submittedName>
        <fullName evidence="2">Uncharacterized protein</fullName>
    </submittedName>
</protein>
<dbReference type="OrthoDB" id="6977947at2"/>
<keyword evidence="1" id="KW-0732">Signal</keyword>
<dbReference type="Proteomes" id="UP000308707">
    <property type="component" value="Unassembled WGS sequence"/>
</dbReference>
<comment type="caution">
    <text evidence="2">The sequence shown here is derived from an EMBL/GenBank/DDBJ whole genome shotgun (WGS) entry which is preliminary data.</text>
</comment>
<proteinExistence type="predicted"/>
<organism evidence="2 3">
    <name type="scientific">Luteimonas gilva</name>
    <dbReference type="NCBI Taxonomy" id="2572684"/>
    <lineage>
        <taxon>Bacteria</taxon>
        <taxon>Pseudomonadati</taxon>
        <taxon>Pseudomonadota</taxon>
        <taxon>Gammaproteobacteria</taxon>
        <taxon>Lysobacterales</taxon>
        <taxon>Lysobacteraceae</taxon>
        <taxon>Luteimonas</taxon>
    </lineage>
</organism>
<evidence type="ECO:0000313" key="2">
    <source>
        <dbReference type="EMBL" id="TKR29249.1"/>
    </source>
</evidence>
<feature type="signal peptide" evidence="1">
    <location>
        <begin position="1"/>
        <end position="20"/>
    </location>
</feature>
<reference evidence="2 3" key="1">
    <citation type="submission" date="2019-04" db="EMBL/GenBank/DDBJ databases">
        <title>Reference strain of H23.</title>
        <authorList>
            <person name="Luo X."/>
        </authorList>
    </citation>
    <scope>NUCLEOTIDE SEQUENCE [LARGE SCALE GENOMIC DNA]</scope>
    <source>
        <strain evidence="2 3">H23</strain>
    </source>
</reference>
<gene>
    <name evidence="2" type="ORF">FCE95_13875</name>
</gene>
<dbReference type="AlphaFoldDB" id="A0A4U5JSE3"/>
<dbReference type="RefSeq" id="WP_137267654.1">
    <property type="nucleotide sequence ID" value="NZ_SZUA01000003.1"/>
</dbReference>